<comment type="similarity">
    <text evidence="1">Belongs to the LysR transcriptional regulatory family.</text>
</comment>
<keyword evidence="2" id="KW-0805">Transcription regulation</keyword>
<dbReference type="GO" id="GO:0003700">
    <property type="term" value="F:DNA-binding transcription factor activity"/>
    <property type="evidence" value="ECO:0007669"/>
    <property type="project" value="InterPro"/>
</dbReference>
<evidence type="ECO:0000313" key="6">
    <source>
        <dbReference type="Proteomes" id="UP000029844"/>
    </source>
</evidence>
<sequence length="306" mass="35165">MKLSSLNYFVEVATEGSFTKASEKLYISQPTLSRRIQELENELGVALFIRHSHKIELSEEGEKFLVEVNDVLKRMDNLAHMFDTQTSPHERPQVLKIGYLANFNMGKMYELLDRFKMNYPNLQFLMKQDTPMNLSDGLCSGEYDLVFDLSVYFQASENIEQVIFKKNHLQIAVPTNNSLAHKNKVDFADLSQETFILLERQQSPVIVDYVINQGIRNGFHLKANHYVKDLDEGLSMVSLGNGLAFLYSGMNDGSLEEKYRVKIIDLKSDTKGQNIVMAIDKNNTNNFLQELFRFVKKDLLKGDNKI</sequence>
<dbReference type="FunFam" id="1.10.10.10:FF:000001">
    <property type="entry name" value="LysR family transcriptional regulator"/>
    <property type="match status" value="1"/>
</dbReference>
<evidence type="ECO:0000256" key="2">
    <source>
        <dbReference type="ARBA" id="ARBA00023015"/>
    </source>
</evidence>
<dbReference type="PANTHER" id="PTHR30346:SF0">
    <property type="entry name" value="HCA OPERON TRANSCRIPTIONAL ACTIVATOR HCAR"/>
    <property type="match status" value="1"/>
</dbReference>
<dbReference type="PANTHER" id="PTHR30346">
    <property type="entry name" value="TRANSCRIPTIONAL DUAL REGULATOR HCAR-RELATED"/>
    <property type="match status" value="1"/>
</dbReference>
<keyword evidence="6" id="KW-1185">Reference proteome</keyword>
<proteinExistence type="inferred from homology"/>
<dbReference type="InterPro" id="IPR005119">
    <property type="entry name" value="LysR_subst-bd"/>
</dbReference>
<gene>
    <name evidence="5" type="ORF">EP57_05785</name>
</gene>
<dbReference type="AlphaFoldDB" id="A0A099WFU5"/>
<dbReference type="SUPFAM" id="SSF53850">
    <property type="entry name" value="Periplasmic binding protein-like II"/>
    <property type="match status" value="1"/>
</dbReference>
<accession>A0A099WFU5</accession>
<dbReference type="OrthoDB" id="9803735at2"/>
<dbReference type="PRINTS" id="PR00039">
    <property type="entry name" value="HTHLYSR"/>
</dbReference>
<evidence type="ECO:0000256" key="3">
    <source>
        <dbReference type="ARBA" id="ARBA00023125"/>
    </source>
</evidence>
<dbReference type="SUPFAM" id="SSF46785">
    <property type="entry name" value="Winged helix' DNA-binding domain"/>
    <property type="match status" value="1"/>
</dbReference>
<dbReference type="InterPro" id="IPR036390">
    <property type="entry name" value="WH_DNA-bd_sf"/>
</dbReference>
<evidence type="ECO:0000313" key="5">
    <source>
        <dbReference type="EMBL" id="KGL42965.1"/>
    </source>
</evidence>
<protein>
    <submittedName>
        <fullName evidence="5">LysR family transcriptional regulator</fullName>
    </submittedName>
</protein>
<name>A0A099WFU5_9LIST</name>
<dbReference type="Gene3D" id="3.40.190.10">
    <property type="entry name" value="Periplasmic binding protein-like II"/>
    <property type="match status" value="2"/>
</dbReference>
<dbReference type="GeneID" id="58716899"/>
<dbReference type="EMBL" id="JNFA01000011">
    <property type="protein sequence ID" value="KGL42965.1"/>
    <property type="molecule type" value="Genomic_DNA"/>
</dbReference>
<dbReference type="Gene3D" id="1.10.10.10">
    <property type="entry name" value="Winged helix-like DNA-binding domain superfamily/Winged helix DNA-binding domain"/>
    <property type="match status" value="1"/>
</dbReference>
<evidence type="ECO:0000256" key="1">
    <source>
        <dbReference type="ARBA" id="ARBA00009437"/>
    </source>
</evidence>
<dbReference type="Pfam" id="PF03466">
    <property type="entry name" value="LysR_substrate"/>
    <property type="match status" value="1"/>
</dbReference>
<dbReference type="InterPro" id="IPR000847">
    <property type="entry name" value="LysR_HTH_N"/>
</dbReference>
<dbReference type="PROSITE" id="PS50931">
    <property type="entry name" value="HTH_LYSR"/>
    <property type="match status" value="1"/>
</dbReference>
<comment type="caution">
    <text evidence="5">The sequence shown here is derived from an EMBL/GenBank/DDBJ whole genome shotgun (WGS) entry which is preliminary data.</text>
</comment>
<keyword evidence="4" id="KW-0804">Transcription</keyword>
<keyword evidence="3" id="KW-0238">DNA-binding</keyword>
<reference evidence="5 6" key="1">
    <citation type="submission" date="2014-05" db="EMBL/GenBank/DDBJ databases">
        <title>Novel Listeriaceae from food processing environments.</title>
        <authorList>
            <person name="den Bakker H.C."/>
        </authorList>
    </citation>
    <scope>NUCLEOTIDE SEQUENCE [LARGE SCALE GENOMIC DNA]</scope>
    <source>
        <strain evidence="5 6">FSL A5-0281</strain>
    </source>
</reference>
<dbReference type="eggNOG" id="COG0583">
    <property type="taxonomic scope" value="Bacteria"/>
</dbReference>
<dbReference type="InterPro" id="IPR036388">
    <property type="entry name" value="WH-like_DNA-bd_sf"/>
</dbReference>
<evidence type="ECO:0000256" key="4">
    <source>
        <dbReference type="ARBA" id="ARBA00023163"/>
    </source>
</evidence>
<dbReference type="GO" id="GO:0032993">
    <property type="term" value="C:protein-DNA complex"/>
    <property type="evidence" value="ECO:0007669"/>
    <property type="project" value="TreeGrafter"/>
</dbReference>
<organism evidence="5 6">
    <name type="scientific">Listeria booriae</name>
    <dbReference type="NCBI Taxonomy" id="1552123"/>
    <lineage>
        <taxon>Bacteria</taxon>
        <taxon>Bacillati</taxon>
        <taxon>Bacillota</taxon>
        <taxon>Bacilli</taxon>
        <taxon>Bacillales</taxon>
        <taxon>Listeriaceae</taxon>
        <taxon>Listeria</taxon>
    </lineage>
</organism>
<dbReference type="GO" id="GO:0003677">
    <property type="term" value="F:DNA binding"/>
    <property type="evidence" value="ECO:0007669"/>
    <property type="project" value="UniProtKB-KW"/>
</dbReference>
<dbReference type="STRING" id="1552123.EP57_05785"/>
<dbReference type="Proteomes" id="UP000029844">
    <property type="component" value="Unassembled WGS sequence"/>
</dbReference>
<dbReference type="Pfam" id="PF00126">
    <property type="entry name" value="HTH_1"/>
    <property type="match status" value="1"/>
</dbReference>
<dbReference type="RefSeq" id="WP_036084932.1">
    <property type="nucleotide sequence ID" value="NZ_CBCSHQ010000001.1"/>
</dbReference>